<dbReference type="EMBL" id="FUWV01000013">
    <property type="protein sequence ID" value="SJZ83582.1"/>
    <property type="molecule type" value="Genomic_DNA"/>
</dbReference>
<sequence>MSSLIKKQWYWELIKLMIEQSVRHYQEGPFIRQEMIENIKKHSYEIKKILKKGRKVQANLNQAINQFNFTADPQEIDDSIVQCIHYEREIEITLNEANDQLREILWKKKIPSDI</sequence>
<proteinExistence type="predicted"/>
<reference evidence="1 2" key="1">
    <citation type="submission" date="2017-02" db="EMBL/GenBank/DDBJ databases">
        <authorList>
            <person name="Peterson S.W."/>
        </authorList>
    </citation>
    <scope>NUCLEOTIDE SEQUENCE [LARGE SCALE GENOMIC DNA]</scope>
    <source>
        <strain evidence="1 2">DSM 15102</strain>
    </source>
</reference>
<gene>
    <name evidence="1" type="ORF">SAMN02745973_01831</name>
</gene>
<keyword evidence="2" id="KW-1185">Reference proteome</keyword>
<name>A0A1T4NX10_9FIRM</name>
<dbReference type="Proteomes" id="UP000196365">
    <property type="component" value="Unassembled WGS sequence"/>
</dbReference>
<organism evidence="1 2">
    <name type="scientific">Garciella nitratireducens DSM 15102</name>
    <dbReference type="NCBI Taxonomy" id="1121911"/>
    <lineage>
        <taxon>Bacteria</taxon>
        <taxon>Bacillati</taxon>
        <taxon>Bacillota</taxon>
        <taxon>Clostridia</taxon>
        <taxon>Eubacteriales</taxon>
        <taxon>Eubacteriaceae</taxon>
        <taxon>Garciella</taxon>
    </lineage>
</organism>
<dbReference type="RefSeq" id="WP_087679205.1">
    <property type="nucleotide sequence ID" value="NZ_FUWV01000013.1"/>
</dbReference>
<evidence type="ECO:0000313" key="1">
    <source>
        <dbReference type="EMBL" id="SJZ83582.1"/>
    </source>
</evidence>
<evidence type="ECO:0000313" key="2">
    <source>
        <dbReference type="Proteomes" id="UP000196365"/>
    </source>
</evidence>
<dbReference type="AlphaFoldDB" id="A0A1T4NX10"/>
<protein>
    <submittedName>
        <fullName evidence="1">Uncharacterized protein</fullName>
    </submittedName>
</protein>
<accession>A0A1T4NX10</accession>